<protein>
    <submittedName>
        <fullName evidence="2">Uncharacterized protein</fullName>
    </submittedName>
</protein>
<evidence type="ECO:0000256" key="1">
    <source>
        <dbReference type="SAM" id="MobiDB-lite"/>
    </source>
</evidence>
<feature type="region of interest" description="Disordered" evidence="1">
    <location>
        <begin position="25"/>
        <end position="50"/>
    </location>
</feature>
<sequence length="99" mass="10525">MGAVLQTKEETIAAGFFGGVAGVDATVNKPTEGSGGQRRGREMDSTRQGAGLLRGLVGVGKRERGAAVSRRCRHGQQLKRSPWSVDRVGVLHGRVAAWR</sequence>
<proteinExistence type="predicted"/>
<accession>A0ABD3IUP8</accession>
<name>A0ABD3IUP8_EUCGL</name>
<keyword evidence="3" id="KW-1185">Reference proteome</keyword>
<dbReference type="AlphaFoldDB" id="A0ABD3IUP8"/>
<gene>
    <name evidence="2" type="ORF">ACJRO7_003035</name>
</gene>
<dbReference type="EMBL" id="JBJKBG010000010">
    <property type="protein sequence ID" value="KAL3717824.1"/>
    <property type="molecule type" value="Genomic_DNA"/>
</dbReference>
<reference evidence="2 3" key="1">
    <citation type="submission" date="2024-11" db="EMBL/GenBank/DDBJ databases">
        <title>Chromosome-level genome assembly of Eucalyptus globulus Labill. provides insights into its genome evolution.</title>
        <authorList>
            <person name="Li X."/>
        </authorList>
    </citation>
    <scope>NUCLEOTIDE SEQUENCE [LARGE SCALE GENOMIC DNA]</scope>
    <source>
        <strain evidence="2">CL2024</strain>
        <tissue evidence="2">Fresh tender leaves</tissue>
    </source>
</reference>
<dbReference type="Proteomes" id="UP001634007">
    <property type="component" value="Unassembled WGS sequence"/>
</dbReference>
<evidence type="ECO:0000313" key="3">
    <source>
        <dbReference type="Proteomes" id="UP001634007"/>
    </source>
</evidence>
<evidence type="ECO:0000313" key="2">
    <source>
        <dbReference type="EMBL" id="KAL3717824.1"/>
    </source>
</evidence>
<comment type="caution">
    <text evidence="2">The sequence shown here is derived from an EMBL/GenBank/DDBJ whole genome shotgun (WGS) entry which is preliminary data.</text>
</comment>
<organism evidence="2 3">
    <name type="scientific">Eucalyptus globulus</name>
    <name type="common">Tasmanian blue gum</name>
    <dbReference type="NCBI Taxonomy" id="34317"/>
    <lineage>
        <taxon>Eukaryota</taxon>
        <taxon>Viridiplantae</taxon>
        <taxon>Streptophyta</taxon>
        <taxon>Embryophyta</taxon>
        <taxon>Tracheophyta</taxon>
        <taxon>Spermatophyta</taxon>
        <taxon>Magnoliopsida</taxon>
        <taxon>eudicotyledons</taxon>
        <taxon>Gunneridae</taxon>
        <taxon>Pentapetalae</taxon>
        <taxon>rosids</taxon>
        <taxon>malvids</taxon>
        <taxon>Myrtales</taxon>
        <taxon>Myrtaceae</taxon>
        <taxon>Myrtoideae</taxon>
        <taxon>Eucalypteae</taxon>
        <taxon>Eucalyptus</taxon>
    </lineage>
</organism>